<evidence type="ECO:0000259" key="3">
    <source>
        <dbReference type="Pfam" id="PF24160"/>
    </source>
</evidence>
<dbReference type="InterPro" id="IPR055412">
    <property type="entry name" value="UVB_sens_C"/>
</dbReference>
<dbReference type="OrthoDB" id="364779at2759"/>
<feature type="domain" description="Root UVB sensitive protein C-terminal" evidence="3">
    <location>
        <begin position="428"/>
        <end position="565"/>
    </location>
</feature>
<keyword evidence="6" id="KW-1185">Reference proteome</keyword>
<gene>
    <name evidence="5" type="ORF">Acr_21g0001370</name>
</gene>
<evidence type="ECO:0000259" key="4">
    <source>
        <dbReference type="Pfam" id="PF24162"/>
    </source>
</evidence>
<comment type="similarity">
    <text evidence="1">Belongs to the RUS1 family.</text>
</comment>
<dbReference type="Proteomes" id="UP000585474">
    <property type="component" value="Unassembled WGS sequence"/>
</dbReference>
<dbReference type="AlphaFoldDB" id="A0A7J0GFR0"/>
<organism evidence="5 6">
    <name type="scientific">Actinidia rufa</name>
    <dbReference type="NCBI Taxonomy" id="165716"/>
    <lineage>
        <taxon>Eukaryota</taxon>
        <taxon>Viridiplantae</taxon>
        <taxon>Streptophyta</taxon>
        <taxon>Embryophyta</taxon>
        <taxon>Tracheophyta</taxon>
        <taxon>Spermatophyta</taxon>
        <taxon>Magnoliopsida</taxon>
        <taxon>eudicotyledons</taxon>
        <taxon>Gunneridae</taxon>
        <taxon>Pentapetalae</taxon>
        <taxon>asterids</taxon>
        <taxon>Ericales</taxon>
        <taxon>Actinidiaceae</taxon>
        <taxon>Actinidia</taxon>
    </lineage>
</organism>
<dbReference type="InterPro" id="IPR006968">
    <property type="entry name" value="RUS_fam"/>
</dbReference>
<evidence type="ECO:0000256" key="1">
    <source>
        <dbReference type="ARBA" id="ARBA00007558"/>
    </source>
</evidence>
<dbReference type="Pfam" id="PF24160">
    <property type="entry name" value="UVB_sens_C"/>
    <property type="match status" value="1"/>
</dbReference>
<name>A0A7J0GFR0_9ERIC</name>
<comment type="caution">
    <text evidence="5">The sequence shown here is derived from an EMBL/GenBank/DDBJ whole genome shotgun (WGS) entry which is preliminary data.</text>
</comment>
<evidence type="ECO:0000259" key="2">
    <source>
        <dbReference type="Pfam" id="PF04884"/>
    </source>
</evidence>
<dbReference type="PANTHER" id="PTHR12770">
    <property type="entry name" value="RUS1 FAMILY PROTEIN C16ORF58"/>
    <property type="match status" value="1"/>
</dbReference>
<dbReference type="EMBL" id="BJWL01000021">
    <property type="protein sequence ID" value="GFZ09538.1"/>
    <property type="molecule type" value="Genomic_DNA"/>
</dbReference>
<evidence type="ECO:0000313" key="5">
    <source>
        <dbReference type="EMBL" id="GFZ09538.1"/>
    </source>
</evidence>
<feature type="domain" description="Protein root UVB sensitive/RUS" evidence="2">
    <location>
        <begin position="196"/>
        <end position="425"/>
    </location>
</feature>
<dbReference type="Pfam" id="PF04884">
    <property type="entry name" value="UVB_sens_prot"/>
    <property type="match status" value="1"/>
</dbReference>
<sequence>MAPMKLKPTPSPNSTVQTLTAADTRLLARESIRISADLAASPPATVAATESVGLRNFGFVEEQFVDSSLRLICCEEIDGRRWKYFAESGGSKRLKKGSIRVVSLQRPQAPVEVCTGINIAFLTNFMFHMATRLKFCLRPVFTPPGLVLAHIRKSLMLLNRGGQLLHPACKLGLRPGITRGHVSSCKSQLSPSVAQAQELMSFIRSYVVPEGFPGSVSPSYVPYMTWRALKHFFGGAMGVFTTQTLLSSVGVSKNRATPGAVAINWILKDGAGRIGKMLYSRQGTKFDYDLKQLRFYGDLLMELGAGVELATAAVPHFFLPLACAANVAKNVGAVTSTSTRTPIYKAFAKGENIGDVTAKGECVGNIADLVCSSNSYCNFQKLVFPVVTLGMNLVTAKYPAKVKSVVLRTLNRARLTVAIESFLKTGRVPTLQEGNMMENIISLPWSKETPVVLGPRFKDAFQDPNSYVAMEPIFQKERYMVTYNPSKGSIYGLLKDQAKSDDILKAAFHAHVLLHIIRSSNQHQPFPRNSPENDHIMPSISDLDAHIAQSCKMVAALYGPFKSKAREQVG</sequence>
<accession>A0A7J0GFR0</accession>
<dbReference type="InterPro" id="IPR057404">
    <property type="entry name" value="RUS6_N"/>
</dbReference>
<protein>
    <submittedName>
        <fullName evidence="5">Root UVB sensitive protein</fullName>
    </submittedName>
</protein>
<reference evidence="5 6" key="1">
    <citation type="submission" date="2019-07" db="EMBL/GenBank/DDBJ databases">
        <title>De Novo Assembly of kiwifruit Actinidia rufa.</title>
        <authorList>
            <person name="Sugita-Konishi S."/>
            <person name="Sato K."/>
            <person name="Mori E."/>
            <person name="Abe Y."/>
            <person name="Kisaki G."/>
            <person name="Hamano K."/>
            <person name="Suezawa K."/>
            <person name="Otani M."/>
            <person name="Fukuda T."/>
            <person name="Manabe T."/>
            <person name="Gomi K."/>
            <person name="Tabuchi M."/>
            <person name="Akimitsu K."/>
            <person name="Kataoka I."/>
        </authorList>
    </citation>
    <scope>NUCLEOTIDE SEQUENCE [LARGE SCALE GENOMIC DNA]</scope>
    <source>
        <strain evidence="6">cv. Fuchu</strain>
    </source>
</reference>
<dbReference type="PANTHER" id="PTHR12770:SF20">
    <property type="entry name" value="PROTEIN ROOT UVB SENSITIVE 6"/>
    <property type="match status" value="1"/>
</dbReference>
<proteinExistence type="inferred from homology"/>
<dbReference type="Pfam" id="PF24162">
    <property type="entry name" value="RUS6_N"/>
    <property type="match status" value="1"/>
</dbReference>
<dbReference type="InterPro" id="IPR054549">
    <property type="entry name" value="UVB_sens_RUS_dom"/>
</dbReference>
<evidence type="ECO:0000313" key="6">
    <source>
        <dbReference type="Proteomes" id="UP000585474"/>
    </source>
</evidence>
<feature type="domain" description="Protein root UVB sensitive 6 N-terminal" evidence="4">
    <location>
        <begin position="19"/>
        <end position="108"/>
    </location>
</feature>